<gene>
    <name evidence="5" type="ORF">EXN66_Car019179</name>
</gene>
<accession>A0A6G1QLE9</accession>
<dbReference type="AlphaFoldDB" id="A0A6G1QLE9"/>
<dbReference type="InterPro" id="IPR012674">
    <property type="entry name" value="Calycin"/>
</dbReference>
<evidence type="ECO:0000256" key="2">
    <source>
        <dbReference type="ARBA" id="ARBA00022900"/>
    </source>
</evidence>
<reference evidence="6" key="2">
    <citation type="submission" date="2019-02" db="EMBL/GenBank/DDBJ databases">
        <title>Opniocepnalus argus Var Kimnra genome.</title>
        <authorList>
            <person name="Zhou C."/>
            <person name="Xiao S."/>
        </authorList>
    </citation>
    <scope>NUCLEOTIDE SEQUENCE [LARGE SCALE GENOMIC DNA]</scope>
</reference>
<evidence type="ECO:0000256" key="1">
    <source>
        <dbReference type="ARBA" id="ARBA00022690"/>
    </source>
</evidence>
<dbReference type="PANTHER" id="PTHR46676:SF1">
    <property type="entry name" value="PROTEIN AMBP"/>
    <property type="match status" value="1"/>
</dbReference>
<evidence type="ECO:0000256" key="3">
    <source>
        <dbReference type="SAM" id="SignalP"/>
    </source>
</evidence>
<dbReference type="Pfam" id="PF00061">
    <property type="entry name" value="Lipocalin"/>
    <property type="match status" value="1"/>
</dbReference>
<sequence>MRNTLLMTLGTLMCVLAAWADVTPVEDFTVNKMAGKWYMTTIGTNAPWFANYRARMKTGTVMFNPAEAGDLDLSCSNLRDDGTCRRMTDRAKKTDTPGRFTFHSQHEYKTHTQRHTLSFGN</sequence>
<dbReference type="Proteomes" id="UP000503349">
    <property type="component" value="Chromosome 19"/>
</dbReference>
<evidence type="ECO:0000313" key="5">
    <source>
        <dbReference type="EMBL" id="KAF3703491.1"/>
    </source>
</evidence>
<evidence type="ECO:0000259" key="4">
    <source>
        <dbReference type="Pfam" id="PF00061"/>
    </source>
</evidence>
<reference evidence="5 6" key="1">
    <citation type="submission" date="2019-02" db="EMBL/GenBank/DDBJ databases">
        <title>Opniocepnalus argus genome.</title>
        <authorList>
            <person name="Zhou C."/>
            <person name="Xiao S."/>
        </authorList>
    </citation>
    <scope>NUCLEOTIDE SEQUENCE [LARGE SCALE GENOMIC DNA]</scope>
    <source>
        <strain evidence="5">OARG1902GOOAL</strain>
        <tissue evidence="5">Muscle</tissue>
    </source>
</reference>
<evidence type="ECO:0000313" key="6">
    <source>
        <dbReference type="Proteomes" id="UP000503349"/>
    </source>
</evidence>
<proteinExistence type="predicted"/>
<protein>
    <submittedName>
        <fullName evidence="5">Lipocalin</fullName>
    </submittedName>
</protein>
<organism evidence="5 6">
    <name type="scientific">Channa argus</name>
    <name type="common">Northern snakehead</name>
    <name type="synonym">Ophicephalus argus</name>
    <dbReference type="NCBI Taxonomy" id="215402"/>
    <lineage>
        <taxon>Eukaryota</taxon>
        <taxon>Metazoa</taxon>
        <taxon>Chordata</taxon>
        <taxon>Craniata</taxon>
        <taxon>Vertebrata</taxon>
        <taxon>Euteleostomi</taxon>
        <taxon>Actinopterygii</taxon>
        <taxon>Neopterygii</taxon>
        <taxon>Teleostei</taxon>
        <taxon>Neoteleostei</taxon>
        <taxon>Acanthomorphata</taxon>
        <taxon>Anabantaria</taxon>
        <taxon>Anabantiformes</taxon>
        <taxon>Channoidei</taxon>
        <taxon>Channidae</taxon>
        <taxon>Channa</taxon>
    </lineage>
</organism>
<feature type="chain" id="PRO_5026342223" evidence="3">
    <location>
        <begin position="21"/>
        <end position="121"/>
    </location>
</feature>
<dbReference type="PANTHER" id="PTHR46676">
    <property type="entry name" value="PROTEIN AMBP"/>
    <property type="match status" value="1"/>
</dbReference>
<dbReference type="Gene3D" id="2.40.128.20">
    <property type="match status" value="1"/>
</dbReference>
<dbReference type="SUPFAM" id="SSF50814">
    <property type="entry name" value="Lipocalins"/>
    <property type="match status" value="1"/>
</dbReference>
<dbReference type="InterPro" id="IPR000566">
    <property type="entry name" value="Lipocln_cytosolic_FA-bd_dom"/>
</dbReference>
<keyword evidence="1" id="KW-0646">Protease inhibitor</keyword>
<keyword evidence="6" id="KW-1185">Reference proteome</keyword>
<feature type="signal peptide" evidence="3">
    <location>
        <begin position="1"/>
        <end position="20"/>
    </location>
</feature>
<name>A0A6G1QLE9_CHAAH</name>
<dbReference type="GO" id="GO:0004867">
    <property type="term" value="F:serine-type endopeptidase inhibitor activity"/>
    <property type="evidence" value="ECO:0007669"/>
    <property type="project" value="UniProtKB-KW"/>
</dbReference>
<dbReference type="InterPro" id="IPR029856">
    <property type="entry name" value="AMBP"/>
</dbReference>
<feature type="domain" description="Lipocalin/cytosolic fatty-acid binding" evidence="4">
    <location>
        <begin position="34"/>
        <end position="112"/>
    </location>
</feature>
<keyword evidence="3" id="KW-0732">Signal</keyword>
<keyword evidence="2" id="KW-0722">Serine protease inhibitor</keyword>
<dbReference type="EMBL" id="CM015730">
    <property type="protein sequence ID" value="KAF3703491.1"/>
    <property type="molecule type" value="Genomic_DNA"/>
</dbReference>